<feature type="region of interest" description="Disordered" evidence="1">
    <location>
        <begin position="84"/>
        <end position="117"/>
    </location>
</feature>
<evidence type="ECO:0000313" key="3">
    <source>
        <dbReference type="Proteomes" id="UP000001660"/>
    </source>
</evidence>
<accession>D8PF26</accession>
<dbReference type="EMBL" id="FP929003">
    <property type="protein sequence ID" value="CBK41835.1"/>
    <property type="molecule type" value="Genomic_DNA"/>
</dbReference>
<protein>
    <submittedName>
        <fullName evidence="2">Uncharacterized protein</fullName>
    </submittedName>
</protein>
<dbReference type="Proteomes" id="UP000001660">
    <property type="component" value="Chromosome"/>
</dbReference>
<dbReference type="KEGG" id="nde:NIDE2115"/>
<gene>
    <name evidence="2" type="ORF">NIDE2115</name>
</gene>
<sequence>MMEALVNRSTLLLIVSIGFITDLTVGCTSPAPLRNDYGRSVEAMKRAQRPDAASAQGIAPMEGLDGRAAQAVIQNYLDTFDKGKTAGQSPALTQPPAGFTEAIGASGLPPGGAATGP</sequence>
<dbReference type="AlphaFoldDB" id="D8PF26"/>
<name>D8PF26_9BACT</name>
<keyword evidence="3" id="KW-1185">Reference proteome</keyword>
<proteinExistence type="predicted"/>
<evidence type="ECO:0000256" key="1">
    <source>
        <dbReference type="SAM" id="MobiDB-lite"/>
    </source>
</evidence>
<evidence type="ECO:0000313" key="2">
    <source>
        <dbReference type="EMBL" id="CBK41835.1"/>
    </source>
</evidence>
<reference evidence="2 3" key="1">
    <citation type="journal article" date="2010" name="Proc. Natl. Acad. Sci. U.S.A.">
        <title>A Nitrospira metagenome illuminates the physiology and evolution of globally important nitrite-oxidizing bacteria.</title>
        <authorList>
            <person name="Lucker S."/>
            <person name="Wagner M."/>
            <person name="Maixner F."/>
            <person name="Pelletier E."/>
            <person name="Koch H."/>
            <person name="Vacherie B."/>
            <person name="Rattei T."/>
            <person name="Sinninghe Damste J."/>
            <person name="Spieck E."/>
            <person name="Le Paslier D."/>
            <person name="Daims H."/>
        </authorList>
    </citation>
    <scope>NUCLEOTIDE SEQUENCE [LARGE SCALE GENOMIC DNA]</scope>
</reference>
<dbReference type="STRING" id="330214.NIDE2115"/>
<dbReference type="HOGENOM" id="CLU_2080498_0_0_0"/>
<organism evidence="2 3">
    <name type="scientific">Nitrospira defluvii</name>
    <dbReference type="NCBI Taxonomy" id="330214"/>
    <lineage>
        <taxon>Bacteria</taxon>
        <taxon>Pseudomonadati</taxon>
        <taxon>Nitrospirota</taxon>
        <taxon>Nitrospiria</taxon>
        <taxon>Nitrospirales</taxon>
        <taxon>Nitrospiraceae</taxon>
        <taxon>Nitrospira</taxon>
    </lineage>
</organism>